<evidence type="ECO:0000256" key="11">
    <source>
        <dbReference type="RuleBase" id="RU363115"/>
    </source>
</evidence>
<evidence type="ECO:0000256" key="12">
    <source>
        <dbReference type="SAM" id="MobiDB-lite"/>
    </source>
</evidence>
<dbReference type="Pfam" id="PF03416">
    <property type="entry name" value="Peptidase_C54"/>
    <property type="match status" value="1"/>
</dbReference>
<accession>A0A074VPP5</accession>
<dbReference type="EMBL" id="KL584834">
    <property type="protein sequence ID" value="KEQ62483.1"/>
    <property type="molecule type" value="Genomic_DNA"/>
</dbReference>
<dbReference type="GO" id="GO:0005829">
    <property type="term" value="C:cytosol"/>
    <property type="evidence" value="ECO:0007669"/>
    <property type="project" value="EnsemblFungi"/>
</dbReference>
<comment type="subcellular location">
    <subcellularLocation>
        <location evidence="11">Nucleus</location>
    </subcellularLocation>
    <subcellularLocation>
        <location evidence="11">Cytoplasm</location>
    </subcellularLocation>
    <subcellularLocation>
        <location evidence="1">Preautophagosomal structure</location>
    </subcellularLocation>
</comment>
<dbReference type="HOGENOM" id="CLU_021259_5_1_1"/>
<dbReference type="GO" id="GO:0005634">
    <property type="term" value="C:nucleus"/>
    <property type="evidence" value="ECO:0007669"/>
    <property type="project" value="UniProtKB-SubCell"/>
</dbReference>
<feature type="compositionally biased region" description="Polar residues" evidence="12">
    <location>
        <begin position="85"/>
        <end position="94"/>
    </location>
</feature>
<dbReference type="GO" id="GO:0004197">
    <property type="term" value="F:cysteine-type endopeptidase activity"/>
    <property type="evidence" value="ECO:0007669"/>
    <property type="project" value="EnsemblFungi"/>
</dbReference>
<evidence type="ECO:0000256" key="4">
    <source>
        <dbReference type="ARBA" id="ARBA00022490"/>
    </source>
</evidence>
<dbReference type="EC" id="3.4.22.-" evidence="11"/>
<comment type="similarity">
    <text evidence="2 11">Belongs to the peptidase C54 family.</text>
</comment>
<keyword evidence="15" id="KW-1185">Reference proteome</keyword>
<keyword evidence="11" id="KW-0539">Nucleus</keyword>
<protein>
    <recommendedName>
        <fullName evidence="11">Cysteine protease</fullName>
        <ecNumber evidence="11">3.4.22.-</ecNumber>
    </recommendedName>
</protein>
<evidence type="ECO:0000313" key="15">
    <source>
        <dbReference type="Proteomes" id="UP000030672"/>
    </source>
</evidence>
<dbReference type="AlphaFoldDB" id="A0A074VPP5"/>
<keyword evidence="4 11" id="KW-0963">Cytoplasm</keyword>
<dbReference type="InterPro" id="IPR038765">
    <property type="entry name" value="Papain-like_cys_pep_sf"/>
</dbReference>
<dbReference type="GO" id="GO:0016485">
    <property type="term" value="P:protein processing"/>
    <property type="evidence" value="ECO:0007669"/>
    <property type="project" value="TreeGrafter"/>
</dbReference>
<dbReference type="SUPFAM" id="SSF54001">
    <property type="entry name" value="Cysteine proteinases"/>
    <property type="match status" value="1"/>
</dbReference>
<keyword evidence="9" id="KW-0072">Autophagy</keyword>
<evidence type="ECO:0000256" key="3">
    <source>
        <dbReference type="ARBA" id="ARBA00022448"/>
    </source>
</evidence>
<keyword evidence="5 11" id="KW-0645">Protease</keyword>
<dbReference type="STRING" id="1043003.A0A074VPP5"/>
<feature type="domain" description="Peptidase C54 catalytic" evidence="13">
    <location>
        <begin position="99"/>
        <end position="381"/>
    </location>
</feature>
<dbReference type="GO" id="GO:0005739">
    <property type="term" value="C:mitochondrion"/>
    <property type="evidence" value="ECO:0007669"/>
    <property type="project" value="EnsemblFungi"/>
</dbReference>
<dbReference type="GO" id="GO:0000423">
    <property type="term" value="P:mitophagy"/>
    <property type="evidence" value="ECO:0007669"/>
    <property type="project" value="TreeGrafter"/>
</dbReference>
<dbReference type="GO" id="GO:0006612">
    <property type="term" value="P:protein targeting to membrane"/>
    <property type="evidence" value="ECO:0007669"/>
    <property type="project" value="EnsemblFungi"/>
</dbReference>
<dbReference type="RefSeq" id="XP_040879506.1">
    <property type="nucleotide sequence ID" value="XM_041021850.1"/>
</dbReference>
<evidence type="ECO:0000256" key="6">
    <source>
        <dbReference type="ARBA" id="ARBA00022801"/>
    </source>
</evidence>
<dbReference type="InterPro" id="IPR046792">
    <property type="entry name" value="Peptidase_C54_cat"/>
</dbReference>
<organism evidence="14 15">
    <name type="scientific">Aureobasidium melanogenum (strain CBS 110374)</name>
    <name type="common">Aureobasidium pullulans var. melanogenum</name>
    <dbReference type="NCBI Taxonomy" id="1043003"/>
    <lineage>
        <taxon>Eukaryota</taxon>
        <taxon>Fungi</taxon>
        <taxon>Dikarya</taxon>
        <taxon>Ascomycota</taxon>
        <taxon>Pezizomycotina</taxon>
        <taxon>Dothideomycetes</taxon>
        <taxon>Dothideomycetidae</taxon>
        <taxon>Dothideales</taxon>
        <taxon>Saccotheciaceae</taxon>
        <taxon>Aureobasidium</taxon>
    </lineage>
</organism>
<dbReference type="PANTHER" id="PTHR22624">
    <property type="entry name" value="CYSTEINE PROTEASE ATG4"/>
    <property type="match status" value="1"/>
</dbReference>
<dbReference type="GO" id="GO:0000045">
    <property type="term" value="P:autophagosome assembly"/>
    <property type="evidence" value="ECO:0007669"/>
    <property type="project" value="EnsemblFungi"/>
</dbReference>
<feature type="region of interest" description="Disordered" evidence="12">
    <location>
        <begin position="37"/>
        <end position="98"/>
    </location>
</feature>
<dbReference type="GeneID" id="63915223"/>
<keyword evidence="6 11" id="KW-0378">Hydrolase</keyword>
<evidence type="ECO:0000256" key="2">
    <source>
        <dbReference type="ARBA" id="ARBA00010958"/>
    </source>
</evidence>
<reference evidence="14 15" key="1">
    <citation type="journal article" date="2014" name="BMC Genomics">
        <title>Genome sequencing of four Aureobasidium pullulans varieties: biotechnological potential, stress tolerance, and description of new species.</title>
        <authorList>
            <person name="Gostin Ar C."/>
            <person name="Ohm R.A."/>
            <person name="Kogej T."/>
            <person name="Sonjak S."/>
            <person name="Turk M."/>
            <person name="Zajc J."/>
            <person name="Zalar P."/>
            <person name="Grube M."/>
            <person name="Sun H."/>
            <person name="Han J."/>
            <person name="Sharma A."/>
            <person name="Chiniquy J."/>
            <person name="Ngan C.Y."/>
            <person name="Lipzen A."/>
            <person name="Barry K."/>
            <person name="Grigoriev I.V."/>
            <person name="Gunde-Cimerman N."/>
        </authorList>
    </citation>
    <scope>NUCLEOTIDE SEQUENCE [LARGE SCALE GENOMIC DNA]</scope>
    <source>
        <strain evidence="14 15">CBS 110374</strain>
    </source>
</reference>
<keyword evidence="3" id="KW-0813">Transport</keyword>
<feature type="compositionally biased region" description="Low complexity" evidence="12">
    <location>
        <begin position="51"/>
        <end position="66"/>
    </location>
</feature>
<name>A0A074VPP5_AURM1</name>
<keyword evidence="7" id="KW-0788">Thiol protease</keyword>
<evidence type="ECO:0000256" key="10">
    <source>
        <dbReference type="ARBA" id="ARBA00029362"/>
    </source>
</evidence>
<evidence type="ECO:0000256" key="9">
    <source>
        <dbReference type="ARBA" id="ARBA00023006"/>
    </source>
</evidence>
<gene>
    <name evidence="14" type="ORF">M437DRAFT_49532</name>
</gene>
<proteinExistence type="inferred from homology"/>
<evidence type="ECO:0000313" key="14">
    <source>
        <dbReference type="EMBL" id="KEQ62483.1"/>
    </source>
</evidence>
<evidence type="ECO:0000256" key="1">
    <source>
        <dbReference type="ARBA" id="ARBA00004329"/>
    </source>
</evidence>
<dbReference type="GO" id="GO:0019786">
    <property type="term" value="F:protein-phosphatidylethanolamide deconjugating activity"/>
    <property type="evidence" value="ECO:0007669"/>
    <property type="project" value="EnsemblFungi"/>
</dbReference>
<evidence type="ECO:0000259" key="13">
    <source>
        <dbReference type="Pfam" id="PF03416"/>
    </source>
</evidence>
<dbReference type="GO" id="GO:0015031">
    <property type="term" value="P:protein transport"/>
    <property type="evidence" value="ECO:0007669"/>
    <property type="project" value="UniProtKB-KW"/>
</dbReference>
<sequence length="434" mass="47891">MNSDNLVRFAGHIYRYIRDPMPTNTHNDDIWCLGQRYDSHPEANPPESTQPEPSLTSSPAATSATEDIPSDSATVPQKEDEFETIQPQEATNDNAWPPAFLDDLESRIWLTYRSNFSQIAKSTSPDASSSLSFRTRLMQLGNQGGFTSDTGWGCMIRSAQSLLANTLQILDLGRGWRKGEQPDAERRLLALFADDPSAPFSIHRFVEHGSKACGKHPGEWFGPSAAARCIKALVDSHPSSGLRVYIRPDDSSVYEDSLMSIARASNGSFQPTLILLGTMLGIRGVTPSYREAIKAALRLPQSIGIAGGRPSSSHYFIGTQADHLFYLDPHTTRPLLPASPSEADIASCHTRRLRLIPLDEMDPSMLLGFLIRNEEDWTNWKAVVEATPPTGTKSIIHIYKEEPSLSGDISEADYERAVAEVQSCDEDEEDDAII</sequence>
<evidence type="ECO:0000256" key="8">
    <source>
        <dbReference type="ARBA" id="ARBA00022927"/>
    </source>
</evidence>
<dbReference type="PANTHER" id="PTHR22624:SF49">
    <property type="entry name" value="CYSTEINE PROTEASE"/>
    <property type="match status" value="1"/>
</dbReference>
<dbReference type="Proteomes" id="UP000030672">
    <property type="component" value="Unassembled WGS sequence"/>
</dbReference>
<keyword evidence="8" id="KW-0653">Protein transport</keyword>
<dbReference type="GO" id="GO:0035973">
    <property type="term" value="P:aggrephagy"/>
    <property type="evidence" value="ECO:0007669"/>
    <property type="project" value="TreeGrafter"/>
</dbReference>
<comment type="catalytic activity">
    <reaction evidence="10">
        <text>[protein]-C-terminal L-amino acid-glycyl-phosphatidylethanolamide + H2O = [protein]-C-terminal L-amino acid-glycine + a 1,2-diacyl-sn-glycero-3-phosphoethanolamine</text>
        <dbReference type="Rhea" id="RHEA:67548"/>
        <dbReference type="Rhea" id="RHEA-COMP:17323"/>
        <dbReference type="Rhea" id="RHEA-COMP:17324"/>
        <dbReference type="ChEBI" id="CHEBI:15377"/>
        <dbReference type="ChEBI" id="CHEBI:64612"/>
        <dbReference type="ChEBI" id="CHEBI:172940"/>
        <dbReference type="ChEBI" id="CHEBI:172941"/>
    </reaction>
    <physiologicalReaction direction="left-to-right" evidence="10">
        <dbReference type="Rhea" id="RHEA:67549"/>
    </physiologicalReaction>
</comment>
<dbReference type="GO" id="GO:0034727">
    <property type="term" value="P:piecemeal microautophagy of the nucleus"/>
    <property type="evidence" value="ECO:0007669"/>
    <property type="project" value="EnsemblFungi"/>
</dbReference>
<dbReference type="InterPro" id="IPR005078">
    <property type="entry name" value="Peptidase_C54"/>
</dbReference>
<dbReference type="GO" id="GO:0000407">
    <property type="term" value="C:phagophore assembly site"/>
    <property type="evidence" value="ECO:0007669"/>
    <property type="project" value="UniProtKB-SubCell"/>
</dbReference>
<evidence type="ECO:0000256" key="7">
    <source>
        <dbReference type="ARBA" id="ARBA00022807"/>
    </source>
</evidence>
<evidence type="ECO:0000256" key="5">
    <source>
        <dbReference type="ARBA" id="ARBA00022670"/>
    </source>
</evidence>
<comment type="function">
    <text evidence="11">Required for selective autophagic degradation of the nucleus (nucleophagy) as well as for mitophagy which contributes to regulate mitochondrial quantity and quality by eliminating the mitochondria to a basal level to fulfill cellular energy requirements and preventing excess ROS production.</text>
</comment>